<evidence type="ECO:0000256" key="3">
    <source>
        <dbReference type="ARBA" id="ARBA00022679"/>
    </source>
</evidence>
<dbReference type="PANTHER" id="PTHR33841">
    <property type="entry name" value="DNA METHYLTRANSFERASE YEEA-RELATED"/>
    <property type="match status" value="1"/>
</dbReference>
<keyword evidence="4" id="KW-0949">S-adenosyl-L-methionine</keyword>
<feature type="non-terminal residue" evidence="7">
    <location>
        <position position="580"/>
    </location>
</feature>
<proteinExistence type="predicted"/>
<evidence type="ECO:0000256" key="1">
    <source>
        <dbReference type="ARBA" id="ARBA00011900"/>
    </source>
</evidence>
<dbReference type="InterPro" id="IPR011639">
    <property type="entry name" value="MethylTrfase_TaqI-like_dom"/>
</dbReference>
<evidence type="ECO:0000256" key="4">
    <source>
        <dbReference type="ARBA" id="ARBA00022691"/>
    </source>
</evidence>
<reference evidence="7" key="1">
    <citation type="submission" date="2018-05" db="EMBL/GenBank/DDBJ databases">
        <authorList>
            <person name="Lanie J.A."/>
            <person name="Ng W.-L."/>
            <person name="Kazmierczak K.M."/>
            <person name="Andrzejewski T.M."/>
            <person name="Davidsen T.M."/>
            <person name="Wayne K.J."/>
            <person name="Tettelin H."/>
            <person name="Glass J.I."/>
            <person name="Rusch D."/>
            <person name="Podicherti R."/>
            <person name="Tsui H.-C.T."/>
            <person name="Winkler M.E."/>
        </authorList>
    </citation>
    <scope>NUCLEOTIDE SEQUENCE</scope>
</reference>
<feature type="domain" description="Type II methyltransferase M.TaqI-like" evidence="6">
    <location>
        <begin position="308"/>
        <end position="535"/>
    </location>
</feature>
<evidence type="ECO:0000259" key="6">
    <source>
        <dbReference type="Pfam" id="PF07669"/>
    </source>
</evidence>
<dbReference type="Gene3D" id="3.40.50.150">
    <property type="entry name" value="Vaccinia Virus protein VP39"/>
    <property type="match status" value="1"/>
</dbReference>
<dbReference type="SUPFAM" id="SSF53335">
    <property type="entry name" value="S-adenosyl-L-methionine-dependent methyltransferases"/>
    <property type="match status" value="1"/>
</dbReference>
<dbReference type="EMBL" id="UINC01040310">
    <property type="protein sequence ID" value="SVB39999.1"/>
    <property type="molecule type" value="Genomic_DNA"/>
</dbReference>
<name>A0A382DP53_9ZZZZ</name>
<keyword evidence="3" id="KW-0808">Transferase</keyword>
<dbReference type="InterPro" id="IPR029063">
    <property type="entry name" value="SAM-dependent_MTases_sf"/>
</dbReference>
<dbReference type="InterPro" id="IPR050953">
    <property type="entry name" value="N4_N6_ade-DNA_methylase"/>
</dbReference>
<evidence type="ECO:0000256" key="2">
    <source>
        <dbReference type="ARBA" id="ARBA00022603"/>
    </source>
</evidence>
<dbReference type="GO" id="GO:0032259">
    <property type="term" value="P:methylation"/>
    <property type="evidence" value="ECO:0007669"/>
    <property type="project" value="UniProtKB-KW"/>
</dbReference>
<protein>
    <recommendedName>
        <fullName evidence="1">site-specific DNA-methyltransferase (adenine-specific)</fullName>
        <ecNumber evidence="1">2.1.1.72</ecNumber>
    </recommendedName>
</protein>
<dbReference type="EC" id="2.1.1.72" evidence="1"/>
<organism evidence="7">
    <name type="scientific">marine metagenome</name>
    <dbReference type="NCBI Taxonomy" id="408172"/>
    <lineage>
        <taxon>unclassified sequences</taxon>
        <taxon>metagenomes</taxon>
        <taxon>ecological metagenomes</taxon>
    </lineage>
</organism>
<dbReference type="PANTHER" id="PTHR33841:SF1">
    <property type="entry name" value="DNA METHYLTRANSFERASE A"/>
    <property type="match status" value="1"/>
</dbReference>
<gene>
    <name evidence="7" type="ORF">METZ01_LOCUS192853</name>
</gene>
<comment type="catalytic activity">
    <reaction evidence="5">
        <text>a 2'-deoxyadenosine in DNA + S-adenosyl-L-methionine = an N(6)-methyl-2'-deoxyadenosine in DNA + S-adenosyl-L-homocysteine + H(+)</text>
        <dbReference type="Rhea" id="RHEA:15197"/>
        <dbReference type="Rhea" id="RHEA-COMP:12418"/>
        <dbReference type="Rhea" id="RHEA-COMP:12419"/>
        <dbReference type="ChEBI" id="CHEBI:15378"/>
        <dbReference type="ChEBI" id="CHEBI:57856"/>
        <dbReference type="ChEBI" id="CHEBI:59789"/>
        <dbReference type="ChEBI" id="CHEBI:90615"/>
        <dbReference type="ChEBI" id="CHEBI:90616"/>
        <dbReference type="EC" id="2.1.1.72"/>
    </reaction>
</comment>
<evidence type="ECO:0000256" key="5">
    <source>
        <dbReference type="ARBA" id="ARBA00047942"/>
    </source>
</evidence>
<dbReference type="AlphaFoldDB" id="A0A382DP53"/>
<keyword evidence="2" id="KW-0489">Methyltransferase</keyword>
<dbReference type="Pfam" id="PF07669">
    <property type="entry name" value="Eco57I"/>
    <property type="match status" value="1"/>
</dbReference>
<evidence type="ECO:0000313" key="7">
    <source>
        <dbReference type="EMBL" id="SVB39999.1"/>
    </source>
</evidence>
<accession>A0A382DP53</accession>
<dbReference type="GO" id="GO:0006304">
    <property type="term" value="P:DNA modification"/>
    <property type="evidence" value="ECO:0007669"/>
    <property type="project" value="InterPro"/>
</dbReference>
<dbReference type="GO" id="GO:0009007">
    <property type="term" value="F:site-specific DNA-methyltransferase (adenine-specific) activity"/>
    <property type="evidence" value="ECO:0007669"/>
    <property type="project" value="UniProtKB-EC"/>
</dbReference>
<sequence>MSAVLSSGGRRVLESGCVEARRVAEVGCRAVLDGLGVVADRRPEHLDEAAKLLRRGLRAKLRQLGGEFDVLVDECAYEQWHKLLFARFLAENNLLLHPEFQAPVTLADCEELAESVGESDRWGVAGRFAAEILPGIFRLDDPCVGLRLAPESRVGLARIVEELPVEVFTSSDGLGWVYQFWQSETKDEVNASERKIGGADLGPVTQLFTENYMVRFLLENSLGAWWAARHPGSPLVNGWEFLRFDDDGKPAAGSFDGWPERVGEVTVMDPCCGSGHFLVEAFSMLWQMRAEEENLSAVEAQDAVLTDNLFGLELDPRCTQIGMFAVALAAWKAGGGWRQLPVPNIACSGIPVKTPVEEWKALAGGDPQLENALVRLHILFQDADTLGSLIDPRRSAELTDPTGLQRSFDYVEWDHIAPLLTKALTKETNDPATAVLGATAEGTANAADYLSRHYTLITTNVPYLGVQKMPERTADFMTKRYPDSFQDLATVFVERCLCLIPSGSAAVVTPLGWLFLRNFSDMRKSLLESCEWDVLAPLGKGAFGAISGEVVQTVLVILSPGMPGDRVIAIDATGAEGPAN</sequence>